<evidence type="ECO:0000256" key="1">
    <source>
        <dbReference type="SAM" id="Phobius"/>
    </source>
</evidence>
<evidence type="ECO:0000259" key="2">
    <source>
        <dbReference type="Pfam" id="PF02517"/>
    </source>
</evidence>
<keyword evidence="1" id="KW-1133">Transmembrane helix</keyword>
<name>A0ABN6RT85_9BACT</name>
<keyword evidence="1" id="KW-0472">Membrane</keyword>
<feature type="transmembrane region" description="Helical" evidence="1">
    <location>
        <begin position="228"/>
        <end position="247"/>
    </location>
</feature>
<feature type="transmembrane region" description="Helical" evidence="1">
    <location>
        <begin position="198"/>
        <end position="216"/>
    </location>
</feature>
<organism evidence="3 4">
    <name type="scientific">Pseudodesulfovibrio portus</name>
    <dbReference type="NCBI Taxonomy" id="231439"/>
    <lineage>
        <taxon>Bacteria</taxon>
        <taxon>Pseudomonadati</taxon>
        <taxon>Thermodesulfobacteriota</taxon>
        <taxon>Desulfovibrionia</taxon>
        <taxon>Desulfovibrionales</taxon>
        <taxon>Desulfovibrionaceae</taxon>
    </lineage>
</organism>
<protein>
    <submittedName>
        <fullName evidence="3">Abortive infection protein</fullName>
    </submittedName>
</protein>
<dbReference type="PANTHER" id="PTHR35797">
    <property type="entry name" value="PROTEASE-RELATED"/>
    <property type="match status" value="1"/>
</dbReference>
<feature type="transmembrane region" description="Helical" evidence="1">
    <location>
        <begin position="88"/>
        <end position="108"/>
    </location>
</feature>
<keyword evidence="4" id="KW-1185">Reference proteome</keyword>
<dbReference type="Proteomes" id="UP001061361">
    <property type="component" value="Chromosome"/>
</dbReference>
<feature type="transmembrane region" description="Helical" evidence="1">
    <location>
        <begin position="172"/>
        <end position="192"/>
    </location>
</feature>
<feature type="transmembrane region" description="Helical" evidence="1">
    <location>
        <begin position="47"/>
        <end position="68"/>
    </location>
</feature>
<feature type="transmembrane region" description="Helical" evidence="1">
    <location>
        <begin position="259"/>
        <end position="279"/>
    </location>
</feature>
<feature type="domain" description="CAAX prenyl protease 2/Lysostaphin resistance protein A-like" evidence="2">
    <location>
        <begin position="138"/>
        <end position="238"/>
    </location>
</feature>
<dbReference type="EMBL" id="AP026708">
    <property type="protein sequence ID" value="BDQ33227.1"/>
    <property type="molecule type" value="Genomic_DNA"/>
</dbReference>
<evidence type="ECO:0000313" key="4">
    <source>
        <dbReference type="Proteomes" id="UP001061361"/>
    </source>
</evidence>
<sequence length="284" mass="30898">MNNLTRPTGKSTSAFILLTLGVTWAMEFALISGGMRFDDMSELNTPALWLLAVMMVPGTVAVLTARFIEGVPFSEMRDNLGLRFGTSVGPYFLAVLLIPLVFAVIYGLTWAMGLSGFDPTAGELDEDFLLQVALPLSMVLGPLINLIFGIGEEVGWRGFLLPRLLPMGKANAYLVLGVIWGLWHAPLVWAGFNYPGYPMNGIAMMCVLSVAFGFFLNEMTLHYQSSILAGFIHGAFNAQGFGVWLWIFPDVHPILGGPFGLVGAACWLVLGLVTTWTLARLKSD</sequence>
<dbReference type="InterPro" id="IPR042150">
    <property type="entry name" value="MmRce1-like"/>
</dbReference>
<dbReference type="Pfam" id="PF02517">
    <property type="entry name" value="Rce1-like"/>
    <property type="match status" value="1"/>
</dbReference>
<dbReference type="InterPro" id="IPR003675">
    <property type="entry name" value="Rce1/LyrA-like_dom"/>
</dbReference>
<accession>A0ABN6RT85</accession>
<reference evidence="3" key="1">
    <citation type="submission" date="2022-08" db="EMBL/GenBank/DDBJ databases">
        <title>Genome Sequence of the sulphate-reducing bacterium, Pseudodesulfovibrio portus JCM14722.</title>
        <authorList>
            <person name="Kondo R."/>
            <person name="Kataoka T."/>
        </authorList>
    </citation>
    <scope>NUCLEOTIDE SEQUENCE</scope>
    <source>
        <strain evidence="3">JCM 14722</strain>
    </source>
</reference>
<feature type="transmembrane region" description="Helical" evidence="1">
    <location>
        <begin position="12"/>
        <end position="35"/>
    </location>
</feature>
<dbReference type="RefSeq" id="WP_264983281.1">
    <property type="nucleotide sequence ID" value="NZ_AP026708.1"/>
</dbReference>
<dbReference type="PANTHER" id="PTHR35797:SF1">
    <property type="entry name" value="PROTEASE"/>
    <property type="match status" value="1"/>
</dbReference>
<gene>
    <name evidence="3" type="ORF">JCM14722_07690</name>
</gene>
<keyword evidence="1" id="KW-0812">Transmembrane</keyword>
<proteinExistence type="predicted"/>
<evidence type="ECO:0000313" key="3">
    <source>
        <dbReference type="EMBL" id="BDQ33227.1"/>
    </source>
</evidence>
<feature type="transmembrane region" description="Helical" evidence="1">
    <location>
        <begin position="128"/>
        <end position="151"/>
    </location>
</feature>